<feature type="domain" description="Gfo/Idh/MocA-like oxidoreductase N-terminal" evidence="1">
    <location>
        <begin position="2"/>
        <end position="43"/>
    </location>
</feature>
<accession>A0ABW4X4D6</accession>
<name>A0ABW4X4D6_9BACT</name>
<dbReference type="Gene3D" id="3.40.50.720">
    <property type="entry name" value="NAD(P)-binding Rossmann-like Domain"/>
    <property type="match status" value="1"/>
</dbReference>
<dbReference type="SUPFAM" id="SSF51735">
    <property type="entry name" value="NAD(P)-binding Rossmann-fold domains"/>
    <property type="match status" value="1"/>
</dbReference>
<reference evidence="3" key="1">
    <citation type="journal article" date="2019" name="Int. J. Syst. Evol. Microbiol.">
        <title>The Global Catalogue of Microorganisms (GCM) 10K type strain sequencing project: providing services to taxonomists for standard genome sequencing and annotation.</title>
        <authorList>
            <consortium name="The Broad Institute Genomics Platform"/>
            <consortium name="The Broad Institute Genome Sequencing Center for Infectious Disease"/>
            <person name="Wu L."/>
            <person name="Ma J."/>
        </authorList>
    </citation>
    <scope>NUCLEOTIDE SEQUENCE [LARGE SCALE GENOMIC DNA]</scope>
    <source>
        <strain evidence="3">JCM 16545</strain>
    </source>
</reference>
<sequence>MLPNSMHAEYTLRGAQAGKHIMCEKPMATSVEDCQQMIVACKKPTKS</sequence>
<keyword evidence="3" id="KW-1185">Reference proteome</keyword>
<dbReference type="InterPro" id="IPR000683">
    <property type="entry name" value="Gfo/Idh/MocA-like_OxRdtase_N"/>
</dbReference>
<gene>
    <name evidence="2" type="ORF">ACFSKU_19105</name>
</gene>
<dbReference type="PANTHER" id="PTHR43377:SF1">
    <property type="entry name" value="BILIVERDIN REDUCTASE A"/>
    <property type="match status" value="1"/>
</dbReference>
<organism evidence="2 3">
    <name type="scientific">Pontibacter silvestris</name>
    <dbReference type="NCBI Taxonomy" id="2305183"/>
    <lineage>
        <taxon>Bacteria</taxon>
        <taxon>Pseudomonadati</taxon>
        <taxon>Bacteroidota</taxon>
        <taxon>Cytophagia</taxon>
        <taxon>Cytophagales</taxon>
        <taxon>Hymenobacteraceae</taxon>
        <taxon>Pontibacter</taxon>
    </lineage>
</organism>
<dbReference type="Pfam" id="PF01408">
    <property type="entry name" value="GFO_IDH_MocA"/>
    <property type="match status" value="1"/>
</dbReference>
<comment type="caution">
    <text evidence="2">The sequence shown here is derived from an EMBL/GenBank/DDBJ whole genome shotgun (WGS) entry which is preliminary data.</text>
</comment>
<proteinExistence type="predicted"/>
<evidence type="ECO:0000259" key="1">
    <source>
        <dbReference type="Pfam" id="PF01408"/>
    </source>
</evidence>
<evidence type="ECO:0000313" key="2">
    <source>
        <dbReference type="EMBL" id="MFD2069006.1"/>
    </source>
</evidence>
<dbReference type="EMBL" id="JBHUHV010000058">
    <property type="protein sequence ID" value="MFD2069006.1"/>
    <property type="molecule type" value="Genomic_DNA"/>
</dbReference>
<dbReference type="InterPro" id="IPR051450">
    <property type="entry name" value="Gfo/Idh/MocA_Oxidoreductases"/>
</dbReference>
<dbReference type="RefSeq" id="WP_377470652.1">
    <property type="nucleotide sequence ID" value="NZ_JBHUHV010000058.1"/>
</dbReference>
<dbReference type="InterPro" id="IPR036291">
    <property type="entry name" value="NAD(P)-bd_dom_sf"/>
</dbReference>
<dbReference type="Proteomes" id="UP001597369">
    <property type="component" value="Unassembled WGS sequence"/>
</dbReference>
<dbReference type="PANTHER" id="PTHR43377">
    <property type="entry name" value="BILIVERDIN REDUCTASE A"/>
    <property type="match status" value="1"/>
</dbReference>
<evidence type="ECO:0000313" key="3">
    <source>
        <dbReference type="Proteomes" id="UP001597369"/>
    </source>
</evidence>
<protein>
    <submittedName>
        <fullName evidence="2">Gfo/Idh/MocA family oxidoreductase</fullName>
    </submittedName>
</protein>